<sequence length="350" mass="35626">MPVPHPFPVRRVVTGHRDGLPVVAADGTPPVTVASPTGHGLSELLWLTGAPGTADDGGEPDAALRGSFPSEGAVACRLIRFPAAAPGTPLDETWLRVPGDDPGQPGMHRTETLDLMVVLDGHIVLGLDDGEHALGSGDAVVQRGTRHRWRVVGDRPCTFLSVLLSPNPKAAASDRPTADAPADAHIAPTAEPRDGAPRLLVTGADADGRSFAALSGAAAPAFPPAGVALYDLWQTGGPLGNPGQGFAGVPEGVPWALEPLGGGAAFRRVELAAGHDPGEAGWHTTETIDVGVVVSGSLELALGAEESDATSAVVLGAGDTVVQRGTRHRWRPVGAEPAVLVSVMLAVTSG</sequence>
<feature type="region of interest" description="Disordered" evidence="1">
    <location>
        <begin position="170"/>
        <end position="201"/>
    </location>
</feature>
<dbReference type="CDD" id="cd02231">
    <property type="entry name" value="cupin_BLL6423-like"/>
    <property type="match status" value="2"/>
</dbReference>
<dbReference type="RefSeq" id="WP_358355110.1">
    <property type="nucleotide sequence ID" value="NZ_JBEZFP010000042.1"/>
</dbReference>
<feature type="domain" description="Cupin type-2" evidence="2">
    <location>
        <begin position="269"/>
        <end position="343"/>
    </location>
</feature>
<protein>
    <submittedName>
        <fullName evidence="3">Cupin domain-containing protein</fullName>
    </submittedName>
</protein>
<evidence type="ECO:0000313" key="3">
    <source>
        <dbReference type="EMBL" id="MEU8135396.1"/>
    </source>
</evidence>
<dbReference type="PANTHER" id="PTHR36156">
    <property type="entry name" value="SLR2101 PROTEIN"/>
    <property type="match status" value="1"/>
</dbReference>
<evidence type="ECO:0000256" key="1">
    <source>
        <dbReference type="SAM" id="MobiDB-lite"/>
    </source>
</evidence>
<proteinExistence type="predicted"/>
<dbReference type="InterPro" id="IPR047142">
    <property type="entry name" value="OryJ/VirC-like"/>
</dbReference>
<accession>A0ABV3DI95</accession>
<evidence type="ECO:0000313" key="4">
    <source>
        <dbReference type="Proteomes" id="UP001551482"/>
    </source>
</evidence>
<evidence type="ECO:0000259" key="2">
    <source>
        <dbReference type="Pfam" id="PF07883"/>
    </source>
</evidence>
<keyword evidence="4" id="KW-1185">Reference proteome</keyword>
<dbReference type="EMBL" id="JBEZFP010000042">
    <property type="protein sequence ID" value="MEU8135396.1"/>
    <property type="molecule type" value="Genomic_DNA"/>
</dbReference>
<dbReference type="Gene3D" id="2.60.120.10">
    <property type="entry name" value="Jelly Rolls"/>
    <property type="match status" value="2"/>
</dbReference>
<dbReference type="SUPFAM" id="SSF51182">
    <property type="entry name" value="RmlC-like cupins"/>
    <property type="match status" value="2"/>
</dbReference>
<dbReference type="Proteomes" id="UP001551482">
    <property type="component" value="Unassembled WGS sequence"/>
</dbReference>
<dbReference type="InterPro" id="IPR014710">
    <property type="entry name" value="RmlC-like_jellyroll"/>
</dbReference>
<dbReference type="Pfam" id="PF07883">
    <property type="entry name" value="Cupin_2"/>
    <property type="match status" value="2"/>
</dbReference>
<feature type="domain" description="Cupin type-2" evidence="2">
    <location>
        <begin position="102"/>
        <end position="162"/>
    </location>
</feature>
<dbReference type="InterPro" id="IPR013096">
    <property type="entry name" value="Cupin_2"/>
</dbReference>
<dbReference type="InterPro" id="IPR011051">
    <property type="entry name" value="RmlC_Cupin_sf"/>
</dbReference>
<organism evidence="3 4">
    <name type="scientific">Streptodolium elevatio</name>
    <dbReference type="NCBI Taxonomy" id="3157996"/>
    <lineage>
        <taxon>Bacteria</taxon>
        <taxon>Bacillati</taxon>
        <taxon>Actinomycetota</taxon>
        <taxon>Actinomycetes</taxon>
        <taxon>Kitasatosporales</taxon>
        <taxon>Streptomycetaceae</taxon>
        <taxon>Streptodolium</taxon>
    </lineage>
</organism>
<comment type="caution">
    <text evidence="3">The sequence shown here is derived from an EMBL/GenBank/DDBJ whole genome shotgun (WGS) entry which is preliminary data.</text>
</comment>
<dbReference type="PANTHER" id="PTHR36156:SF2">
    <property type="entry name" value="CUPIN TYPE-2 DOMAIN-CONTAINING PROTEIN"/>
    <property type="match status" value="1"/>
</dbReference>
<gene>
    <name evidence="3" type="ORF">AB0C36_17965</name>
</gene>
<name>A0ABV3DI95_9ACTN</name>
<reference evidence="3 4" key="1">
    <citation type="submission" date="2024-06" db="EMBL/GenBank/DDBJ databases">
        <title>The Natural Products Discovery Center: Release of the First 8490 Sequenced Strains for Exploring Actinobacteria Biosynthetic Diversity.</title>
        <authorList>
            <person name="Kalkreuter E."/>
            <person name="Kautsar S.A."/>
            <person name="Yang D."/>
            <person name="Bader C.D."/>
            <person name="Teijaro C.N."/>
            <person name="Fluegel L."/>
            <person name="Davis C.M."/>
            <person name="Simpson J.R."/>
            <person name="Lauterbach L."/>
            <person name="Steele A.D."/>
            <person name="Gui C."/>
            <person name="Meng S."/>
            <person name="Li G."/>
            <person name="Viehrig K."/>
            <person name="Ye F."/>
            <person name="Su P."/>
            <person name="Kiefer A.F."/>
            <person name="Nichols A."/>
            <person name="Cepeda A.J."/>
            <person name="Yan W."/>
            <person name="Fan B."/>
            <person name="Jiang Y."/>
            <person name="Adhikari A."/>
            <person name="Zheng C.-J."/>
            <person name="Schuster L."/>
            <person name="Cowan T.M."/>
            <person name="Smanski M.J."/>
            <person name="Chevrette M.G."/>
            <person name="De Carvalho L.P.S."/>
            <person name="Shen B."/>
        </authorList>
    </citation>
    <scope>NUCLEOTIDE SEQUENCE [LARGE SCALE GENOMIC DNA]</scope>
    <source>
        <strain evidence="3 4">NPDC048946</strain>
    </source>
</reference>